<name>A0A9Q9MKK0_9ACTN</name>
<dbReference type="KEGG" id="daur:Daura_06065"/>
<dbReference type="EMBL" id="CP073767">
    <property type="protein sequence ID" value="UWZ55766.1"/>
    <property type="molecule type" value="Genomic_DNA"/>
</dbReference>
<sequence>MHVLRRARFRERASTVVTSATPPGRLDGRAAMLGAAQRVSGSMGWAAPVLSSVAWVVGQAVRRVGGCGATVAFGEAVTSIVAPGADPANVTKFVAKDGSEAFVEAVQALDGALGLARGDGARLLVVVSDGHLVGPGQLDEGARLVARLTGRGVRVLHLDVAERGTRPLAGATLVRLHTPDGVLAVISDAIRDALTGAK</sequence>
<evidence type="ECO:0000313" key="1">
    <source>
        <dbReference type="EMBL" id="UWZ55766.1"/>
    </source>
</evidence>
<organism evidence="1 2">
    <name type="scientific">Dactylosporangium aurantiacum</name>
    <dbReference type="NCBI Taxonomy" id="35754"/>
    <lineage>
        <taxon>Bacteria</taxon>
        <taxon>Bacillati</taxon>
        <taxon>Actinomycetota</taxon>
        <taxon>Actinomycetes</taxon>
        <taxon>Micromonosporales</taxon>
        <taxon>Micromonosporaceae</taxon>
        <taxon>Dactylosporangium</taxon>
    </lineage>
</organism>
<dbReference type="Proteomes" id="UP001058003">
    <property type="component" value="Chromosome"/>
</dbReference>
<evidence type="ECO:0008006" key="3">
    <source>
        <dbReference type="Google" id="ProtNLM"/>
    </source>
</evidence>
<gene>
    <name evidence="1" type="ORF">Daura_06065</name>
</gene>
<protein>
    <recommendedName>
        <fullName evidence="3">VWA domain-containing protein</fullName>
    </recommendedName>
</protein>
<keyword evidence="2" id="KW-1185">Reference proteome</keyword>
<dbReference type="OrthoDB" id="4025922at2"/>
<reference evidence="1" key="1">
    <citation type="submission" date="2021-04" db="EMBL/GenBank/DDBJ databases">
        <title>Dactylosporangium aurantiacum NRRL B-8018 full assembly.</title>
        <authorList>
            <person name="Hartkoorn R.C."/>
            <person name="Beaudoing E."/>
            <person name="Hot D."/>
        </authorList>
    </citation>
    <scope>NUCLEOTIDE SEQUENCE</scope>
    <source>
        <strain evidence="1">NRRL B-8018</strain>
    </source>
</reference>
<dbReference type="RefSeq" id="WP_156089411.1">
    <property type="nucleotide sequence ID" value="NZ_CP073767.1"/>
</dbReference>
<evidence type="ECO:0000313" key="2">
    <source>
        <dbReference type="Proteomes" id="UP001058003"/>
    </source>
</evidence>
<dbReference type="AlphaFoldDB" id="A0A9Q9MKK0"/>
<accession>A0A9Q9MKK0</accession>
<proteinExistence type="predicted"/>